<keyword evidence="4" id="KW-0472">Membrane</keyword>
<keyword evidence="1" id="KW-0418">Kinase</keyword>
<feature type="region of interest" description="Disordered" evidence="3">
    <location>
        <begin position="381"/>
        <end position="418"/>
    </location>
</feature>
<accession>A0A8J5XHP2</accession>
<dbReference type="InterPro" id="IPR023610">
    <property type="entry name" value="PInositol-4/5-P-5/4-kinase"/>
</dbReference>
<dbReference type="GO" id="GO:0005524">
    <property type="term" value="F:ATP binding"/>
    <property type="evidence" value="ECO:0007669"/>
    <property type="project" value="UniProtKB-UniRule"/>
</dbReference>
<dbReference type="Gene3D" id="3.30.800.10">
    <property type="entry name" value="Phosphatidylinositol Phosphate Kinase II Beta"/>
    <property type="match status" value="1"/>
</dbReference>
<dbReference type="GO" id="GO:0016308">
    <property type="term" value="F:1-phosphatidylinositol-4-phosphate 5-kinase activity"/>
    <property type="evidence" value="ECO:0007669"/>
    <property type="project" value="TreeGrafter"/>
</dbReference>
<feature type="transmembrane region" description="Helical" evidence="4">
    <location>
        <begin position="265"/>
        <end position="285"/>
    </location>
</feature>
<dbReference type="OrthoDB" id="20783at2759"/>
<feature type="transmembrane region" description="Helical" evidence="4">
    <location>
        <begin position="219"/>
        <end position="238"/>
    </location>
</feature>
<evidence type="ECO:0000256" key="2">
    <source>
        <dbReference type="SAM" id="Coils"/>
    </source>
</evidence>
<dbReference type="GO" id="GO:0005886">
    <property type="term" value="C:plasma membrane"/>
    <property type="evidence" value="ECO:0007669"/>
    <property type="project" value="TreeGrafter"/>
</dbReference>
<dbReference type="SUPFAM" id="SSF56104">
    <property type="entry name" value="SAICAR synthase-like"/>
    <property type="match status" value="1"/>
</dbReference>
<feature type="region of interest" description="Disordered" evidence="3">
    <location>
        <begin position="754"/>
        <end position="851"/>
    </location>
</feature>
<feature type="transmembrane region" description="Helical" evidence="4">
    <location>
        <begin position="133"/>
        <end position="154"/>
    </location>
</feature>
<protein>
    <recommendedName>
        <fullName evidence="5">PIPK domain-containing protein</fullName>
    </recommendedName>
</protein>
<evidence type="ECO:0000256" key="3">
    <source>
        <dbReference type="SAM" id="MobiDB-lite"/>
    </source>
</evidence>
<comment type="caution">
    <text evidence="6">The sequence shown here is derived from an EMBL/GenBank/DDBJ whole genome shotgun (WGS) entry which is preliminary data.</text>
</comment>
<evidence type="ECO:0000313" key="7">
    <source>
        <dbReference type="Proteomes" id="UP000751190"/>
    </source>
</evidence>
<name>A0A8J5XHP2_DIALT</name>
<dbReference type="SMART" id="SM00330">
    <property type="entry name" value="PIPKc"/>
    <property type="match status" value="1"/>
</dbReference>
<dbReference type="GO" id="GO:0046854">
    <property type="term" value="P:phosphatidylinositol phosphate biosynthetic process"/>
    <property type="evidence" value="ECO:0007669"/>
    <property type="project" value="TreeGrafter"/>
</dbReference>
<feature type="compositionally biased region" description="Gly residues" evidence="3">
    <location>
        <begin position="1030"/>
        <end position="1042"/>
    </location>
</feature>
<dbReference type="InterPro" id="IPR027483">
    <property type="entry name" value="PInositol-4-P-4/5-kinase_C_sf"/>
</dbReference>
<keyword evidence="1" id="KW-0067">ATP-binding</keyword>
<keyword evidence="1" id="KW-0547">Nucleotide-binding</keyword>
<keyword evidence="1" id="KW-0808">Transferase</keyword>
<dbReference type="PANTHER" id="PTHR23086">
    <property type="entry name" value="PHOSPHATIDYLINOSITOL-4-PHOSPHATE 5-KINASE"/>
    <property type="match status" value="1"/>
</dbReference>
<feature type="domain" description="PIPK" evidence="5">
    <location>
        <begin position="793"/>
        <end position="1231"/>
    </location>
</feature>
<dbReference type="Gene3D" id="3.30.810.10">
    <property type="entry name" value="2-Layer Sandwich"/>
    <property type="match status" value="1"/>
</dbReference>
<keyword evidence="4" id="KW-1133">Transmembrane helix</keyword>
<gene>
    <name evidence="6" type="ORF">KFE25_014170</name>
</gene>
<dbReference type="EMBL" id="JAGTXO010000042">
    <property type="protein sequence ID" value="KAG8459325.1"/>
    <property type="molecule type" value="Genomic_DNA"/>
</dbReference>
<evidence type="ECO:0000256" key="1">
    <source>
        <dbReference type="PROSITE-ProRule" id="PRU00781"/>
    </source>
</evidence>
<dbReference type="Pfam" id="PF01504">
    <property type="entry name" value="PIP5K"/>
    <property type="match status" value="1"/>
</dbReference>
<keyword evidence="4" id="KW-0812">Transmembrane</keyword>
<feature type="compositionally biased region" description="Low complexity" evidence="3">
    <location>
        <begin position="381"/>
        <end position="395"/>
    </location>
</feature>
<sequence>MDLPGLADAFVTHNFGLVDGFDGAHAHAERTSRVVTGWAAASLCSCVLFLGCYSVLPSVRQTPGWQLLRSTVCELIESSLWLAISRAHHEYIHLLWPPLLACDISANGLRLTMYVDLLIVYRNPFSPRRYRPLYYFLIACVALGGTASAVLAGATPRASLSSLIGHKSMAAARAAGASHAAAVRAAGGIGGDVGGGGGVDGASGGARLSGAPDLLVWDLVYLPCLSLCSVGGILYLLMRALLLQRHKSAFAHVSDLARLRAVRHCGAYLGLYGLLLSALVVAYQLDVGHCAAETVVPRGWARGAGARGAGARVDCHLLWHVLAALTAGRPALAFVGWLAINDVPRALRARCRARRPGAAAGFPPFSTMPLHALAADAPSSAGWRQRAAHGAGARADAPDQGARRPTLTGASGACSDGERRRLERARAASASDAGCVGAGGAGLRQALLGAPSLLEEPLLASAAPGGSPHDGGARCAGGPGVACAGNVGRKCGPGVACAGNVGRKCAARADLEAAWGTDGCCGSTQPLCARARSADDTAAAAATAASVGGAPCGREAAPAAAGARAGALGGAARGAEARAGGGVGSFEEDHAGIVQQLRYELVYEAMTGIGEAARLALDVSAGSHGAARACTFNCGGWGGRFGGAAGGMFVDEEEAAEEAQLVVAEAERAARGAGSVGGYGCGAGAAMLAVSAGDGLGSRRSTAQSHRGTAGVAGAAGTAGAAGAAGAAAVTAIGAAVHGAWRWLVTSAAAPFARGASDVSDNSGAARRVGHVQRSASDVSDTRTSRLPTDGRASSPTGGVTHAQQQAATLPTVVPLPSPPRTPSVGVSGGTPPPSPALSARRMSTLASRETRGRVRHYARADFEMIRRACRIDPLHYARAFPQAPEALLGPDWQRRLAESVSEGASGCFFYRVRHADGSETGYLVKQITAAEKRALLRILPAYRAYVCARRGRTLVHYYGCHSVRLRWVASARIYFVVMRNHAPRAPYLVFDLKGATANRRALASSSLFRTNTAAEPDDDARHGRDGGGERGASSGGDGGGAINSLKYAHERGHRPNRSKYGTLRDWEWMDVAMAAELAPEDQLRLYELLSADSAFLASQKVIDYSLLVAVARVADGVPPTAAAPPPAAAAAGPRPPPLAGGRITLDPLEKARVLRQLQAAGGVISRDRQKVYFVGIIDALSQHSFSWVLQANALRLFYTLACRPAAADGITALPPARYAERFMAFIVSEVLGVEGLRAASGGGVCGGGLSARQLELVQRWKHLWVRRRHGLLRERIETERAELTMRIAELEQVIERLHGAAAAVGPPRS</sequence>
<dbReference type="PANTHER" id="PTHR23086:SF8">
    <property type="entry name" value="PHOSPHATIDYLINOSITOL 5-PHOSPHATE 4-KINASE, ISOFORM A"/>
    <property type="match status" value="1"/>
</dbReference>
<keyword evidence="2" id="KW-0175">Coiled coil</keyword>
<keyword evidence="7" id="KW-1185">Reference proteome</keyword>
<feature type="region of interest" description="Disordered" evidence="3">
    <location>
        <begin position="1014"/>
        <end position="1049"/>
    </location>
</feature>
<feature type="compositionally biased region" description="Polar residues" evidence="3">
    <location>
        <begin position="792"/>
        <end position="808"/>
    </location>
</feature>
<feature type="coiled-coil region" evidence="2">
    <location>
        <begin position="1274"/>
        <end position="1301"/>
    </location>
</feature>
<evidence type="ECO:0000313" key="6">
    <source>
        <dbReference type="EMBL" id="KAG8459325.1"/>
    </source>
</evidence>
<dbReference type="CDD" id="cd00139">
    <property type="entry name" value="PIPKc"/>
    <property type="match status" value="1"/>
</dbReference>
<dbReference type="InterPro" id="IPR027484">
    <property type="entry name" value="PInositol-4-P-5-kinase_N"/>
</dbReference>
<reference evidence="6" key="1">
    <citation type="submission" date="2021-05" db="EMBL/GenBank/DDBJ databases">
        <title>The genome of the haptophyte Pavlova lutheri (Diacronema luteri, Pavlovales) - a model for lipid biosynthesis in eukaryotic algae.</title>
        <authorList>
            <person name="Hulatt C.J."/>
            <person name="Posewitz M.C."/>
        </authorList>
    </citation>
    <scope>NUCLEOTIDE SEQUENCE</scope>
    <source>
        <strain evidence="6">NIVA-4/92</strain>
    </source>
</reference>
<dbReference type="PROSITE" id="PS51455">
    <property type="entry name" value="PIPK"/>
    <property type="match status" value="1"/>
</dbReference>
<evidence type="ECO:0000256" key="4">
    <source>
        <dbReference type="SAM" id="Phobius"/>
    </source>
</evidence>
<proteinExistence type="predicted"/>
<evidence type="ECO:0000259" key="5">
    <source>
        <dbReference type="PROSITE" id="PS51455"/>
    </source>
</evidence>
<dbReference type="InterPro" id="IPR002498">
    <property type="entry name" value="PInositol-4-P-4/5-kinase_core"/>
</dbReference>
<feature type="compositionally biased region" description="Basic and acidic residues" evidence="3">
    <location>
        <begin position="1020"/>
        <end position="1029"/>
    </location>
</feature>
<organism evidence="6 7">
    <name type="scientific">Diacronema lutheri</name>
    <name type="common">Unicellular marine alga</name>
    <name type="synonym">Monochrysis lutheri</name>
    <dbReference type="NCBI Taxonomy" id="2081491"/>
    <lineage>
        <taxon>Eukaryota</taxon>
        <taxon>Haptista</taxon>
        <taxon>Haptophyta</taxon>
        <taxon>Pavlovophyceae</taxon>
        <taxon>Pavlovales</taxon>
        <taxon>Pavlovaceae</taxon>
        <taxon>Diacronema</taxon>
    </lineage>
</organism>
<dbReference type="Proteomes" id="UP000751190">
    <property type="component" value="Unassembled WGS sequence"/>
</dbReference>
<feature type="transmembrane region" description="Helical" evidence="4">
    <location>
        <begin position="35"/>
        <end position="55"/>
    </location>
</feature>